<dbReference type="Proteomes" id="UP001597301">
    <property type="component" value="Unassembled WGS sequence"/>
</dbReference>
<protein>
    <submittedName>
        <fullName evidence="1">DNA alkylation repair protein</fullName>
    </submittedName>
</protein>
<keyword evidence="2" id="KW-1185">Reference proteome</keyword>
<comment type="caution">
    <text evidence="1">The sequence shown here is derived from an EMBL/GenBank/DDBJ whole genome shotgun (WGS) entry which is preliminary data.</text>
</comment>
<proteinExistence type="predicted"/>
<sequence>MSTRYRCPNCKTNRTRFNIVDQVVLSVKMDPDTGEIIERYDTPEDAGPLHIAYRGPDKRIQCGVCGLIEDEKTFEKYGEQ</sequence>
<name>A0ABW4KG55_9BACI</name>
<evidence type="ECO:0000313" key="2">
    <source>
        <dbReference type="Proteomes" id="UP001597301"/>
    </source>
</evidence>
<dbReference type="RefSeq" id="WP_380773304.1">
    <property type="nucleotide sequence ID" value="NZ_JBHUEO010000017.1"/>
</dbReference>
<organism evidence="1 2">
    <name type="scientific">Siminovitchia sediminis</name>
    <dbReference type="NCBI Taxonomy" id="1274353"/>
    <lineage>
        <taxon>Bacteria</taxon>
        <taxon>Bacillati</taxon>
        <taxon>Bacillota</taxon>
        <taxon>Bacilli</taxon>
        <taxon>Bacillales</taxon>
        <taxon>Bacillaceae</taxon>
        <taxon>Siminovitchia</taxon>
    </lineage>
</organism>
<gene>
    <name evidence="1" type="ORF">ACFSCZ_07855</name>
</gene>
<evidence type="ECO:0000313" key="1">
    <source>
        <dbReference type="EMBL" id="MFD1706669.1"/>
    </source>
</evidence>
<reference evidence="2" key="1">
    <citation type="journal article" date="2019" name="Int. J. Syst. Evol. Microbiol.">
        <title>The Global Catalogue of Microorganisms (GCM) 10K type strain sequencing project: providing services to taxonomists for standard genome sequencing and annotation.</title>
        <authorList>
            <consortium name="The Broad Institute Genomics Platform"/>
            <consortium name="The Broad Institute Genome Sequencing Center for Infectious Disease"/>
            <person name="Wu L."/>
            <person name="Ma J."/>
        </authorList>
    </citation>
    <scope>NUCLEOTIDE SEQUENCE [LARGE SCALE GENOMIC DNA]</scope>
    <source>
        <strain evidence="2">CGMCC 1.12295</strain>
    </source>
</reference>
<dbReference type="EMBL" id="JBHUEO010000017">
    <property type="protein sequence ID" value="MFD1706669.1"/>
    <property type="molecule type" value="Genomic_DNA"/>
</dbReference>
<accession>A0ABW4KG55</accession>